<dbReference type="EMBL" id="QVIG01000001">
    <property type="protein sequence ID" value="RGD61633.1"/>
    <property type="molecule type" value="Genomic_DNA"/>
</dbReference>
<dbReference type="AlphaFoldDB" id="A0A373A0I6"/>
<comment type="caution">
    <text evidence="1">The sequence shown here is derived from an EMBL/GenBank/DDBJ whole genome shotgun (WGS) entry which is preliminary data.</text>
</comment>
<organism evidence="1 2">
    <name type="scientific">Kitasatospora xanthocidica</name>
    <dbReference type="NCBI Taxonomy" id="83382"/>
    <lineage>
        <taxon>Bacteria</taxon>
        <taxon>Bacillati</taxon>
        <taxon>Actinomycetota</taxon>
        <taxon>Actinomycetes</taxon>
        <taxon>Kitasatosporales</taxon>
        <taxon>Streptomycetaceae</taxon>
        <taxon>Kitasatospora</taxon>
    </lineage>
</organism>
<sequence length="247" mass="26178">MTAGEGPMSDIPITTEDARLQIRFVVPPAFHEVPVLGTDDQVAEELWELACEVLASQPEEVRVRWAVALAGLIPSMAEAGVIHAGMCLVDVDGRPSTASITASVCPLVGTDYPGAVDFLLTRLALSRPEAEVTAVELPAGRAVAVIDAVATAVDDGSTPLDGLAVPLVDGVLTTSVIQVHLPLPNESQLLSLELSTPCPEDWVLYSELFADVVRSIHLEFADLPTVSEPMYDTVDEEVAQRVKAAFG</sequence>
<reference evidence="1 2" key="1">
    <citation type="submission" date="2018-08" db="EMBL/GenBank/DDBJ databases">
        <title>Diversity &amp; Physiological Properties of Lignin-Decomposing Actinobacteria from Soil.</title>
        <authorList>
            <person name="Roh S.G."/>
            <person name="Kim S.B."/>
        </authorList>
    </citation>
    <scope>NUCLEOTIDE SEQUENCE [LARGE SCALE GENOMIC DNA]</scope>
    <source>
        <strain evidence="1 2">MMS17-GH009</strain>
    </source>
</reference>
<accession>A0A373A0I6</accession>
<evidence type="ECO:0000313" key="1">
    <source>
        <dbReference type="EMBL" id="RGD61633.1"/>
    </source>
</evidence>
<proteinExistence type="predicted"/>
<name>A0A373A0I6_9ACTN</name>
<dbReference type="Proteomes" id="UP000263377">
    <property type="component" value="Unassembled WGS sequence"/>
</dbReference>
<protein>
    <submittedName>
        <fullName evidence="1">Uncharacterized protein</fullName>
    </submittedName>
</protein>
<gene>
    <name evidence="1" type="ORF">DR950_31250</name>
</gene>
<keyword evidence="2" id="KW-1185">Reference proteome</keyword>
<evidence type="ECO:0000313" key="2">
    <source>
        <dbReference type="Proteomes" id="UP000263377"/>
    </source>
</evidence>